<dbReference type="Proteomes" id="UP001332931">
    <property type="component" value="Unassembled WGS sequence"/>
</dbReference>
<evidence type="ECO:0000256" key="7">
    <source>
        <dbReference type="ARBA" id="ARBA00022801"/>
    </source>
</evidence>
<organism evidence="15 16">
    <name type="scientific">Olsenella absiana</name>
    <dbReference type="NCBI Taxonomy" id="3115222"/>
    <lineage>
        <taxon>Bacteria</taxon>
        <taxon>Bacillati</taxon>
        <taxon>Actinomycetota</taxon>
        <taxon>Coriobacteriia</taxon>
        <taxon>Coriobacteriales</taxon>
        <taxon>Atopobiaceae</taxon>
        <taxon>Olsenella</taxon>
    </lineage>
</organism>
<comment type="caution">
    <text evidence="15">The sequence shown here is derived from an EMBL/GenBank/DDBJ whole genome shotgun (WGS) entry which is preliminary data.</text>
</comment>
<keyword evidence="11 12" id="KW-0234">DNA repair</keyword>
<evidence type="ECO:0000256" key="13">
    <source>
        <dbReference type="NCBIfam" id="TIGR00228"/>
    </source>
</evidence>
<keyword evidence="8 12" id="KW-0460">Magnesium</keyword>
<keyword evidence="3 12" id="KW-0540">Nuclease</keyword>
<keyword evidence="5 12" id="KW-0255">Endonuclease</keyword>
<comment type="catalytic activity">
    <reaction evidence="12">
        <text>Endonucleolytic cleavage at a junction such as a reciprocal single-stranded crossover between two homologous DNA duplexes (Holliday junction).</text>
        <dbReference type="EC" id="3.1.21.10"/>
    </reaction>
</comment>
<keyword evidence="10 12" id="KW-0233">DNA recombination</keyword>
<dbReference type="CDD" id="cd16962">
    <property type="entry name" value="RuvC"/>
    <property type="match status" value="1"/>
</dbReference>
<dbReference type="Pfam" id="PF02075">
    <property type="entry name" value="RuvC"/>
    <property type="match status" value="1"/>
</dbReference>
<dbReference type="PANTHER" id="PTHR30194">
    <property type="entry name" value="CROSSOVER JUNCTION ENDODEOXYRIBONUCLEASE RUVC"/>
    <property type="match status" value="1"/>
</dbReference>
<feature type="region of interest" description="Disordered" evidence="14">
    <location>
        <begin position="180"/>
        <end position="221"/>
    </location>
</feature>
<evidence type="ECO:0000256" key="11">
    <source>
        <dbReference type="ARBA" id="ARBA00023204"/>
    </source>
</evidence>
<keyword evidence="7 12" id="KW-0378">Hydrolase</keyword>
<sequence>MVILGIDPGLAHTGWGVIETRGSLARARAYGCVATDADEPLDRRLGRIFDEVESAIATYAPTDAAVEKIFFGENQRSAIATAHARGAAIVACSRYGLALGEYTPMQIKQAVVGTGSADKRQVIYMVRNVLALDHDPRPDHCADALAAAICHANLVRTRTITRDAATVAVAAQERAERELRAAERREETAAATAARVAIGEGGRARDRGVLGRSRQSRRNSK</sequence>
<evidence type="ECO:0000256" key="5">
    <source>
        <dbReference type="ARBA" id="ARBA00022759"/>
    </source>
</evidence>
<evidence type="ECO:0000256" key="9">
    <source>
        <dbReference type="ARBA" id="ARBA00023125"/>
    </source>
</evidence>
<dbReference type="PRINTS" id="PR00696">
    <property type="entry name" value="RSOLVASERUVC"/>
</dbReference>
<comment type="subunit">
    <text evidence="12">Homodimer which binds Holliday junction (HJ) DNA. The HJ becomes 2-fold symmetrical on binding to RuvC with unstacked arms; it has a different conformation from HJ DNA in complex with RuvA. In the full resolvosome a probable DNA-RuvA(4)-RuvB(12)-RuvC(2) complex forms which resolves the HJ.</text>
</comment>
<evidence type="ECO:0000256" key="2">
    <source>
        <dbReference type="ARBA" id="ARBA00022490"/>
    </source>
</evidence>
<accession>A0ABU7R7E3</accession>
<evidence type="ECO:0000256" key="14">
    <source>
        <dbReference type="SAM" id="MobiDB-lite"/>
    </source>
</evidence>
<keyword evidence="6 12" id="KW-0227">DNA damage</keyword>
<dbReference type="InterPro" id="IPR012337">
    <property type="entry name" value="RNaseH-like_sf"/>
</dbReference>
<evidence type="ECO:0000256" key="10">
    <source>
        <dbReference type="ARBA" id="ARBA00023172"/>
    </source>
</evidence>
<evidence type="ECO:0000256" key="3">
    <source>
        <dbReference type="ARBA" id="ARBA00022722"/>
    </source>
</evidence>
<dbReference type="NCBIfam" id="TIGR00228">
    <property type="entry name" value="ruvC"/>
    <property type="match status" value="1"/>
</dbReference>
<name>A0ABU7R7E3_9ACTN</name>
<proteinExistence type="inferred from homology"/>
<dbReference type="Gene3D" id="3.30.420.10">
    <property type="entry name" value="Ribonuclease H-like superfamily/Ribonuclease H"/>
    <property type="match status" value="1"/>
</dbReference>
<feature type="active site" evidence="12">
    <location>
        <position position="67"/>
    </location>
</feature>
<feature type="binding site" evidence="12">
    <location>
        <position position="140"/>
    </location>
    <ligand>
        <name>Mg(2+)</name>
        <dbReference type="ChEBI" id="CHEBI:18420"/>
        <label>1</label>
    </ligand>
</feature>
<feature type="active site" evidence="12">
    <location>
        <position position="140"/>
    </location>
</feature>
<evidence type="ECO:0000313" key="16">
    <source>
        <dbReference type="Proteomes" id="UP001332931"/>
    </source>
</evidence>
<gene>
    <name evidence="12 15" type="primary">ruvC</name>
    <name evidence="15" type="ORF">VXJ25_00705</name>
</gene>
<dbReference type="HAMAP" id="MF_00034">
    <property type="entry name" value="RuvC"/>
    <property type="match status" value="1"/>
</dbReference>
<comment type="function">
    <text evidence="12">The RuvA-RuvB-RuvC complex processes Holliday junction (HJ) DNA during genetic recombination and DNA repair. Endonuclease that resolves HJ intermediates. Cleaves cruciform DNA by making single-stranded nicks across the HJ at symmetrical positions within the homologous arms, yielding a 5'-phosphate and a 3'-hydroxyl group; requires a central core of homology in the junction. The consensus cleavage sequence is 5'-(A/T)TT(C/G)-3'. Cleavage occurs on the 3'-side of the TT dinucleotide at the point of strand exchange. HJ branch migration catalyzed by RuvA-RuvB allows RuvC to scan DNA until it finds its consensus sequence, where it cleaves and resolves the cruciform DNA.</text>
</comment>
<dbReference type="EMBL" id="JAZGJQ010000001">
    <property type="protein sequence ID" value="MEE6146520.1"/>
    <property type="molecule type" value="Genomic_DNA"/>
</dbReference>
<comment type="cofactor">
    <cofactor evidence="12">
        <name>Mg(2+)</name>
        <dbReference type="ChEBI" id="CHEBI:18420"/>
    </cofactor>
    <text evidence="12">Binds 2 Mg(2+) ion per subunit.</text>
</comment>
<keyword evidence="16" id="KW-1185">Reference proteome</keyword>
<dbReference type="RefSeq" id="WP_330957286.1">
    <property type="nucleotide sequence ID" value="NZ_JAZGJQ010000001.1"/>
</dbReference>
<feature type="active site" evidence="12">
    <location>
        <position position="7"/>
    </location>
</feature>
<dbReference type="PANTHER" id="PTHR30194:SF3">
    <property type="entry name" value="CROSSOVER JUNCTION ENDODEOXYRIBONUCLEASE RUVC"/>
    <property type="match status" value="1"/>
</dbReference>
<protein>
    <recommendedName>
        <fullName evidence="12 13">Crossover junction endodeoxyribonuclease RuvC</fullName>
        <ecNumber evidence="12 13">3.1.21.10</ecNumber>
    </recommendedName>
    <alternativeName>
        <fullName evidence="12">Holliday junction nuclease RuvC</fullName>
    </alternativeName>
    <alternativeName>
        <fullName evidence="12">Holliday junction resolvase RuvC</fullName>
    </alternativeName>
</protein>
<comment type="similarity">
    <text evidence="1 12">Belongs to the RuvC family.</text>
</comment>
<evidence type="ECO:0000256" key="6">
    <source>
        <dbReference type="ARBA" id="ARBA00022763"/>
    </source>
</evidence>
<evidence type="ECO:0000256" key="8">
    <source>
        <dbReference type="ARBA" id="ARBA00022842"/>
    </source>
</evidence>
<feature type="binding site" evidence="12">
    <location>
        <position position="7"/>
    </location>
    <ligand>
        <name>Mg(2+)</name>
        <dbReference type="ChEBI" id="CHEBI:18420"/>
        <label>1</label>
    </ligand>
</feature>
<keyword evidence="2 12" id="KW-0963">Cytoplasm</keyword>
<dbReference type="InterPro" id="IPR036397">
    <property type="entry name" value="RNaseH_sf"/>
</dbReference>
<dbReference type="SUPFAM" id="SSF53098">
    <property type="entry name" value="Ribonuclease H-like"/>
    <property type="match status" value="1"/>
</dbReference>
<keyword evidence="4 12" id="KW-0479">Metal-binding</keyword>
<evidence type="ECO:0000256" key="4">
    <source>
        <dbReference type="ARBA" id="ARBA00022723"/>
    </source>
</evidence>
<comment type="subcellular location">
    <subcellularLocation>
        <location evidence="12">Cytoplasm</location>
    </subcellularLocation>
</comment>
<evidence type="ECO:0000256" key="1">
    <source>
        <dbReference type="ARBA" id="ARBA00009518"/>
    </source>
</evidence>
<dbReference type="NCBIfam" id="NF000711">
    <property type="entry name" value="PRK00039.2-1"/>
    <property type="match status" value="1"/>
</dbReference>
<keyword evidence="9 12" id="KW-0238">DNA-binding</keyword>
<evidence type="ECO:0000313" key="15">
    <source>
        <dbReference type="EMBL" id="MEE6146520.1"/>
    </source>
</evidence>
<dbReference type="InterPro" id="IPR002176">
    <property type="entry name" value="X-over_junc_endoDNase_RuvC"/>
</dbReference>
<dbReference type="EC" id="3.1.21.10" evidence="12 13"/>
<reference evidence="15 16" key="1">
    <citation type="submission" date="2024-01" db="EMBL/GenBank/DDBJ databases">
        <title>Description of Olsenella sp. nov., isolated from pig feces.</title>
        <authorList>
            <person name="Chang Y.-H."/>
        </authorList>
    </citation>
    <scope>NUCLEOTIDE SEQUENCE [LARGE SCALE GENOMIC DNA]</scope>
    <source>
        <strain evidence="15 16">YH-ols2223</strain>
    </source>
</reference>
<evidence type="ECO:0000256" key="12">
    <source>
        <dbReference type="HAMAP-Rule" id="MF_00034"/>
    </source>
</evidence>
<feature type="binding site" evidence="12">
    <location>
        <position position="67"/>
    </location>
    <ligand>
        <name>Mg(2+)</name>
        <dbReference type="ChEBI" id="CHEBI:18420"/>
        <label>2</label>
    </ligand>
</feature>